<protein>
    <submittedName>
        <fullName evidence="2">Uncharacterized protein</fullName>
    </submittedName>
</protein>
<organism evidence="2">
    <name type="scientific">Cyprideis torosa</name>
    <dbReference type="NCBI Taxonomy" id="163714"/>
    <lineage>
        <taxon>Eukaryota</taxon>
        <taxon>Metazoa</taxon>
        <taxon>Ecdysozoa</taxon>
        <taxon>Arthropoda</taxon>
        <taxon>Crustacea</taxon>
        <taxon>Oligostraca</taxon>
        <taxon>Ostracoda</taxon>
        <taxon>Podocopa</taxon>
        <taxon>Podocopida</taxon>
        <taxon>Cytherocopina</taxon>
        <taxon>Cytheroidea</taxon>
        <taxon>Cytherideidae</taxon>
        <taxon>Cyprideis</taxon>
    </lineage>
</organism>
<sequence length="126" mass="14339">METVAEFEQGVDRRYSQQQHGCQLQQNFAFVPVLTQSHSSDMALGYGNSGQQFESRAYTAVSHAGHMLNFRPTNGQRDEQEPENKTNDSEVDLESVLTVFTEADWRDLIPETFQGRRSQGVQLNVR</sequence>
<dbReference type="EMBL" id="OB660936">
    <property type="protein sequence ID" value="CAD7226796.1"/>
    <property type="molecule type" value="Genomic_DNA"/>
</dbReference>
<dbReference type="AlphaFoldDB" id="A0A7R8W9D0"/>
<feature type="region of interest" description="Disordered" evidence="1">
    <location>
        <begin position="68"/>
        <end position="92"/>
    </location>
</feature>
<proteinExistence type="predicted"/>
<name>A0A7R8W9D0_9CRUS</name>
<evidence type="ECO:0000256" key="1">
    <source>
        <dbReference type="SAM" id="MobiDB-lite"/>
    </source>
</evidence>
<evidence type="ECO:0000313" key="2">
    <source>
        <dbReference type="EMBL" id="CAD7226796.1"/>
    </source>
</evidence>
<accession>A0A7R8W9D0</accession>
<reference evidence="2" key="1">
    <citation type="submission" date="2020-11" db="EMBL/GenBank/DDBJ databases">
        <authorList>
            <person name="Tran Van P."/>
        </authorList>
    </citation>
    <scope>NUCLEOTIDE SEQUENCE</scope>
</reference>
<feature type="compositionally biased region" description="Basic and acidic residues" evidence="1">
    <location>
        <begin position="76"/>
        <end position="88"/>
    </location>
</feature>
<gene>
    <name evidence="2" type="ORF">CTOB1V02_LOCUS4711</name>
</gene>